<dbReference type="EMBL" id="CACSLK010012864">
    <property type="protein sequence ID" value="CAA0815738.1"/>
    <property type="molecule type" value="Genomic_DNA"/>
</dbReference>
<comment type="caution">
    <text evidence="1">The sequence shown here is derived from an EMBL/GenBank/DDBJ whole genome shotgun (WGS) entry which is preliminary data.</text>
</comment>
<dbReference type="AlphaFoldDB" id="A0A9N7R7T9"/>
<organism evidence="1 2">
    <name type="scientific">Striga hermonthica</name>
    <name type="common">Purple witchweed</name>
    <name type="synonym">Buchnera hermonthica</name>
    <dbReference type="NCBI Taxonomy" id="68872"/>
    <lineage>
        <taxon>Eukaryota</taxon>
        <taxon>Viridiplantae</taxon>
        <taxon>Streptophyta</taxon>
        <taxon>Embryophyta</taxon>
        <taxon>Tracheophyta</taxon>
        <taxon>Spermatophyta</taxon>
        <taxon>Magnoliopsida</taxon>
        <taxon>eudicotyledons</taxon>
        <taxon>Gunneridae</taxon>
        <taxon>Pentapetalae</taxon>
        <taxon>asterids</taxon>
        <taxon>lamiids</taxon>
        <taxon>Lamiales</taxon>
        <taxon>Orobanchaceae</taxon>
        <taxon>Buchnereae</taxon>
        <taxon>Striga</taxon>
    </lineage>
</organism>
<accession>A0A9N7R7T9</accession>
<proteinExistence type="predicted"/>
<keyword evidence="2" id="KW-1185">Reference proteome</keyword>
<gene>
    <name evidence="1" type="ORF">SHERM_15666</name>
</gene>
<name>A0A9N7R7T9_STRHE</name>
<sequence>CEWLNWGGWLGTITDGLPPDASVHLLGDRNCTSVGLCPVSHNVLTNCWVKPVDEPLCSLGL</sequence>
<feature type="non-terminal residue" evidence="1">
    <location>
        <position position="1"/>
    </location>
</feature>
<evidence type="ECO:0000313" key="1">
    <source>
        <dbReference type="EMBL" id="CAA0815738.1"/>
    </source>
</evidence>
<protein>
    <submittedName>
        <fullName evidence="1">Uncharacterized protein</fullName>
    </submittedName>
</protein>
<reference evidence="1" key="1">
    <citation type="submission" date="2019-12" db="EMBL/GenBank/DDBJ databases">
        <authorList>
            <person name="Scholes J."/>
        </authorList>
    </citation>
    <scope>NUCLEOTIDE SEQUENCE</scope>
</reference>
<dbReference type="Proteomes" id="UP001153555">
    <property type="component" value="Unassembled WGS sequence"/>
</dbReference>
<feature type="non-terminal residue" evidence="1">
    <location>
        <position position="61"/>
    </location>
</feature>
<evidence type="ECO:0000313" key="2">
    <source>
        <dbReference type="Proteomes" id="UP001153555"/>
    </source>
</evidence>